<evidence type="ECO:0000256" key="5">
    <source>
        <dbReference type="ARBA" id="ARBA00022723"/>
    </source>
</evidence>
<organism evidence="17 18">
    <name type="scientific">Acanthamoeba castellanii (strain ATCC 30010 / Neff)</name>
    <dbReference type="NCBI Taxonomy" id="1257118"/>
    <lineage>
        <taxon>Eukaryota</taxon>
        <taxon>Amoebozoa</taxon>
        <taxon>Discosea</taxon>
        <taxon>Longamoebia</taxon>
        <taxon>Centramoebida</taxon>
        <taxon>Acanthamoebidae</taxon>
        <taxon>Acanthamoeba</taxon>
    </lineage>
</organism>
<evidence type="ECO:0000256" key="10">
    <source>
        <dbReference type="ARBA" id="ARBA00023242"/>
    </source>
</evidence>
<dbReference type="GO" id="GO:0061630">
    <property type="term" value="F:ubiquitin protein ligase activity"/>
    <property type="evidence" value="ECO:0007669"/>
    <property type="project" value="UniProtKB-EC"/>
</dbReference>
<dbReference type="EC" id="2.3.2.27" evidence="3"/>
<evidence type="ECO:0000256" key="2">
    <source>
        <dbReference type="ARBA" id="ARBA00004906"/>
    </source>
</evidence>
<dbReference type="Pfam" id="PF13920">
    <property type="entry name" value="zf-C3HC4_3"/>
    <property type="match status" value="1"/>
</dbReference>
<name>L8GV99_ACACF</name>
<dbReference type="InterPro" id="IPR015947">
    <property type="entry name" value="PUA-like_sf"/>
</dbReference>
<evidence type="ECO:0000313" key="18">
    <source>
        <dbReference type="Proteomes" id="UP000011083"/>
    </source>
</evidence>
<dbReference type="InterPro" id="IPR011011">
    <property type="entry name" value="Znf_FYVE_PHD"/>
</dbReference>
<keyword evidence="4" id="KW-0808">Transferase</keyword>
<evidence type="ECO:0000256" key="13">
    <source>
        <dbReference type="SAM" id="MobiDB-lite"/>
    </source>
</evidence>
<dbReference type="KEGG" id="acan:ACA1_222770"/>
<feature type="region of interest" description="Disordered" evidence="13">
    <location>
        <begin position="564"/>
        <end position="730"/>
    </location>
</feature>
<feature type="compositionally biased region" description="Polar residues" evidence="13">
    <location>
        <begin position="1003"/>
        <end position="1012"/>
    </location>
</feature>
<dbReference type="STRING" id="1257118.L8GV99"/>
<dbReference type="PROSITE" id="PS51015">
    <property type="entry name" value="YDG"/>
    <property type="match status" value="1"/>
</dbReference>
<dbReference type="GO" id="GO:0016567">
    <property type="term" value="P:protein ubiquitination"/>
    <property type="evidence" value="ECO:0007669"/>
    <property type="project" value="UniProtKB-UniPathway"/>
</dbReference>
<sequence length="1027" mass="112851">MQGKFAYICFDLKGADLPNPDGVDTHCVMRRRKELPTTGNHLALWLIYQNVELDKKTSVGLPVGRAGGKKAAVAAKASASAGKENGTAAAGSAAAEKAEGSTVLAFRLKRPEDLEEGYYTLGVVDPSAPDEPCEVCRSHDDPEKTLICDQCGEGYHIYCLTPPLAQVPPDDVDWYCPNCFNDPEAVKAKMSDTKRGQALGAKKKGWGGGMANAGLKAKCTIVEKDFSGQVPGTWVGQTWPMRIDCNSAGVHREMIAGIAGNVNLGKAVSLVVSGGYEDDDDMGEQFKYSGSGGRNLKDGNKRVAGQSSDQIWSSRNLALAMSCVGFKHKCNKDFKGHVCKECQERWRDGKPIRVVRSNKAKEYGPQSKTKLYRYDGLYKVADYWTEKGKSGFNVCRYLLRRDDPAPAPWTAAGKAYIKKMLSGANQAKEEKLKMRKIRVLIERDTLNKRTWDNLVPQIDTTTLGKFLEEVDREFPCMICQTRVDIPFTFPCGHNICQDCFKHFKTKAEKKECGMCRAEVTADFIKTAKYNEYLVDILATLFPNFQLPPGHKVHEVHVEPCAGEEEPMEVEADEDDKDEQEVVKAAAAKKRKAAAPAATKKRAAPAAKKRAAPSSRKGKEKRFDSDDDGDEEEEIVVDGESGDEAEEEDERKPAKRVTRAKQATATTAAKRKRGDVAAVVVGDDDEDADAFQPVAKKKRTSVEGSASSRRQSAPKSEPEEMVVVDDGDDDDPLLNVAVAQTKQTTKMKKKQAATVAVDDEDDSDDFVDTPSKSKKEQDIGTDDDDGAVDEKDIGTGWDLWLEDGLPCRELTNFALLWKTRSFVDMEKIGDGLSVRATGSLVAPPESANTGAELKVRLPGIMEWTLDYTNACLWLRTPLAWGSSIYAPHFEEANAKFEICNHLTTILEDDDNTAIDFDATVAKMKEASGGKYDEQHVLKRAAFIEEKMLQFPEAEATKKRFIRQMKSKAGSGSSSSRRPAANTKKKGSSTATATKKSATSTKKANQTPEPTQPNGDKKKTLDHFFKPRA</sequence>
<feature type="compositionally biased region" description="Polar residues" evidence="13">
    <location>
        <begin position="701"/>
        <end position="713"/>
    </location>
</feature>
<feature type="region of interest" description="Disordered" evidence="13">
    <location>
        <begin position="962"/>
        <end position="1027"/>
    </location>
</feature>
<feature type="compositionally biased region" description="Low complexity" evidence="13">
    <location>
        <begin position="965"/>
        <end position="1002"/>
    </location>
</feature>
<reference evidence="17 18" key="1">
    <citation type="journal article" date="2013" name="Genome Biol.">
        <title>Genome of Acanthamoeba castellanii highlights extensive lateral gene transfer and early evolution of tyrosine kinase signaling.</title>
        <authorList>
            <person name="Clarke M."/>
            <person name="Lohan A.J."/>
            <person name="Liu B."/>
            <person name="Lagkouvardos I."/>
            <person name="Roy S."/>
            <person name="Zafar N."/>
            <person name="Bertelli C."/>
            <person name="Schilde C."/>
            <person name="Kianianmomeni A."/>
            <person name="Burglin T.R."/>
            <person name="Frech C."/>
            <person name="Turcotte B."/>
            <person name="Kopec K.O."/>
            <person name="Synnott J.M."/>
            <person name="Choo C."/>
            <person name="Paponov I."/>
            <person name="Finkler A."/>
            <person name="Soon Heng Tan C."/>
            <person name="Hutchins A.P."/>
            <person name="Weinmeier T."/>
            <person name="Rattei T."/>
            <person name="Chu J.S."/>
            <person name="Gimenez G."/>
            <person name="Irimia M."/>
            <person name="Rigden D.J."/>
            <person name="Fitzpatrick D.A."/>
            <person name="Lorenzo-Morales J."/>
            <person name="Bateman A."/>
            <person name="Chiu C.H."/>
            <person name="Tang P."/>
            <person name="Hegemann P."/>
            <person name="Fromm H."/>
            <person name="Raoult D."/>
            <person name="Greub G."/>
            <person name="Miranda-Saavedra D."/>
            <person name="Chen N."/>
            <person name="Nash P."/>
            <person name="Ginger M.L."/>
            <person name="Horn M."/>
            <person name="Schaap P."/>
            <person name="Caler L."/>
            <person name="Loftus B."/>
        </authorList>
    </citation>
    <scope>NUCLEOTIDE SEQUENCE [LARGE SCALE GENOMIC DNA]</scope>
    <source>
        <strain evidence="17 18">Neff</strain>
    </source>
</reference>
<evidence type="ECO:0000256" key="1">
    <source>
        <dbReference type="ARBA" id="ARBA00000900"/>
    </source>
</evidence>
<dbReference type="SUPFAM" id="SSF57903">
    <property type="entry name" value="FYVE/PHD zinc finger"/>
    <property type="match status" value="1"/>
</dbReference>
<evidence type="ECO:0000259" key="14">
    <source>
        <dbReference type="PROSITE" id="PS50016"/>
    </source>
</evidence>
<dbReference type="Gene3D" id="2.30.30.1150">
    <property type="match status" value="1"/>
</dbReference>
<dbReference type="Pfam" id="PF02182">
    <property type="entry name" value="SAD_SRA"/>
    <property type="match status" value="1"/>
</dbReference>
<dbReference type="GeneID" id="14916730"/>
<keyword evidence="18" id="KW-1185">Reference proteome</keyword>
<feature type="compositionally biased region" description="Acidic residues" evidence="13">
    <location>
        <begin position="624"/>
        <end position="648"/>
    </location>
</feature>
<proteinExistence type="predicted"/>
<feature type="compositionally biased region" description="Acidic residues" evidence="13">
    <location>
        <begin position="718"/>
        <end position="730"/>
    </location>
</feature>
<evidence type="ECO:0000259" key="15">
    <source>
        <dbReference type="PROSITE" id="PS50089"/>
    </source>
</evidence>
<comment type="pathway">
    <text evidence="2">Protein modification; protein ubiquitination.</text>
</comment>
<feature type="region of interest" description="Disordered" evidence="13">
    <location>
        <begin position="748"/>
        <end position="787"/>
    </location>
</feature>
<feature type="domain" description="YDG" evidence="16">
    <location>
        <begin position="228"/>
        <end position="401"/>
    </location>
</feature>
<dbReference type="PANTHER" id="PTHR14140">
    <property type="entry name" value="E3 UBIQUITIN-PROTEIN LIGASE UHRF-RELATED"/>
    <property type="match status" value="1"/>
</dbReference>
<dbReference type="SUPFAM" id="SSF57850">
    <property type="entry name" value="RING/U-box"/>
    <property type="match status" value="1"/>
</dbReference>
<dbReference type="PANTHER" id="PTHR14140:SF45">
    <property type="entry name" value="RING-TYPE E3 UBIQUITIN TRANSFERASE"/>
    <property type="match status" value="1"/>
</dbReference>
<feature type="compositionally biased region" description="Basic and acidic residues" evidence="13">
    <location>
        <begin position="1013"/>
        <end position="1027"/>
    </location>
</feature>
<evidence type="ECO:0000256" key="8">
    <source>
        <dbReference type="ARBA" id="ARBA00022833"/>
    </source>
</evidence>
<dbReference type="PROSITE" id="PS50089">
    <property type="entry name" value="ZF_RING_2"/>
    <property type="match status" value="1"/>
</dbReference>
<comment type="catalytic activity">
    <reaction evidence="1">
        <text>S-ubiquitinyl-[E2 ubiquitin-conjugating enzyme]-L-cysteine + [acceptor protein]-L-lysine = [E2 ubiquitin-conjugating enzyme]-L-cysteine + N(6)-ubiquitinyl-[acceptor protein]-L-lysine.</text>
        <dbReference type="EC" id="2.3.2.27"/>
    </reaction>
</comment>
<feature type="compositionally biased region" description="Basic residues" evidence="13">
    <location>
        <begin position="586"/>
        <end position="619"/>
    </location>
</feature>
<evidence type="ECO:0000256" key="12">
    <source>
        <dbReference type="PROSITE-ProRule" id="PRU00358"/>
    </source>
</evidence>
<dbReference type="InterPro" id="IPR003105">
    <property type="entry name" value="SRA_YDG"/>
</dbReference>
<dbReference type="SUPFAM" id="SSF88697">
    <property type="entry name" value="PUA domain-like"/>
    <property type="match status" value="1"/>
</dbReference>
<feature type="compositionally biased region" description="Acidic residues" evidence="13">
    <location>
        <begin position="756"/>
        <end position="766"/>
    </location>
</feature>
<dbReference type="OrthoDB" id="21597at2759"/>
<accession>L8GV99</accession>
<dbReference type="GO" id="GO:0005634">
    <property type="term" value="C:nucleus"/>
    <property type="evidence" value="ECO:0007669"/>
    <property type="project" value="UniProtKB-SubCell"/>
</dbReference>
<dbReference type="GO" id="GO:0044027">
    <property type="term" value="P:negative regulation of gene expression via chromosomal CpG island methylation"/>
    <property type="evidence" value="ECO:0007669"/>
    <property type="project" value="TreeGrafter"/>
</dbReference>
<dbReference type="InterPro" id="IPR045134">
    <property type="entry name" value="UHRF1/2-like"/>
</dbReference>
<dbReference type="InterPro" id="IPR001965">
    <property type="entry name" value="Znf_PHD"/>
</dbReference>
<evidence type="ECO:0000256" key="6">
    <source>
        <dbReference type="ARBA" id="ARBA00022771"/>
    </source>
</evidence>
<dbReference type="RefSeq" id="XP_004338024.1">
    <property type="nucleotide sequence ID" value="XM_004337976.1"/>
</dbReference>
<dbReference type="InterPro" id="IPR019786">
    <property type="entry name" value="Zinc_finger_PHD-type_CS"/>
</dbReference>
<evidence type="ECO:0000256" key="9">
    <source>
        <dbReference type="ARBA" id="ARBA00023125"/>
    </source>
</evidence>
<comment type="subcellular location">
    <subcellularLocation>
        <location evidence="12">Nucleus</location>
    </subcellularLocation>
</comment>
<keyword evidence="6 11" id="KW-0863">Zinc-finger</keyword>
<dbReference type="Gene3D" id="2.30.280.10">
    <property type="entry name" value="SRA-YDG"/>
    <property type="match status" value="1"/>
</dbReference>
<dbReference type="UniPathway" id="UPA00143"/>
<dbReference type="GO" id="GO:0008270">
    <property type="term" value="F:zinc ion binding"/>
    <property type="evidence" value="ECO:0007669"/>
    <property type="project" value="UniProtKB-KW"/>
</dbReference>
<dbReference type="InterPro" id="IPR001841">
    <property type="entry name" value="Znf_RING"/>
</dbReference>
<evidence type="ECO:0000256" key="3">
    <source>
        <dbReference type="ARBA" id="ARBA00012483"/>
    </source>
</evidence>
<feature type="domain" description="RING-type" evidence="15">
    <location>
        <begin position="476"/>
        <end position="516"/>
    </location>
</feature>
<dbReference type="InterPro" id="IPR013083">
    <property type="entry name" value="Znf_RING/FYVE/PHD"/>
</dbReference>
<keyword evidence="5" id="KW-0479">Metal-binding</keyword>
<dbReference type="VEuPathDB" id="AmoebaDB:ACA1_222770"/>
<dbReference type="SMART" id="SM00249">
    <property type="entry name" value="PHD"/>
    <property type="match status" value="1"/>
</dbReference>
<keyword evidence="10 12" id="KW-0539">Nucleus</keyword>
<evidence type="ECO:0000256" key="7">
    <source>
        <dbReference type="ARBA" id="ARBA00022786"/>
    </source>
</evidence>
<dbReference type="AlphaFoldDB" id="L8GV99"/>
<dbReference type="InterPro" id="IPR019787">
    <property type="entry name" value="Znf_PHD-finger"/>
</dbReference>
<dbReference type="PROSITE" id="PS01359">
    <property type="entry name" value="ZF_PHD_1"/>
    <property type="match status" value="1"/>
</dbReference>
<dbReference type="GO" id="GO:0003677">
    <property type="term" value="F:DNA binding"/>
    <property type="evidence" value="ECO:0007669"/>
    <property type="project" value="UniProtKB-KW"/>
</dbReference>
<evidence type="ECO:0000256" key="11">
    <source>
        <dbReference type="PROSITE-ProRule" id="PRU00175"/>
    </source>
</evidence>
<evidence type="ECO:0000256" key="4">
    <source>
        <dbReference type="ARBA" id="ARBA00022679"/>
    </source>
</evidence>
<evidence type="ECO:0000259" key="16">
    <source>
        <dbReference type="PROSITE" id="PS51015"/>
    </source>
</evidence>
<keyword evidence="9" id="KW-0238">DNA-binding</keyword>
<dbReference type="EMBL" id="KB008010">
    <property type="protein sequence ID" value="ELR16011.1"/>
    <property type="molecule type" value="Genomic_DNA"/>
</dbReference>
<dbReference type="Proteomes" id="UP000011083">
    <property type="component" value="Unassembled WGS sequence"/>
</dbReference>
<dbReference type="SMART" id="SM00466">
    <property type="entry name" value="SRA"/>
    <property type="match status" value="1"/>
</dbReference>
<feature type="domain" description="PHD-type" evidence="14">
    <location>
        <begin position="130"/>
        <end position="182"/>
    </location>
</feature>
<gene>
    <name evidence="17" type="ORF">ACA1_222770</name>
</gene>
<dbReference type="Gene3D" id="3.30.40.10">
    <property type="entry name" value="Zinc/RING finger domain, C3HC4 (zinc finger)"/>
    <property type="match status" value="1"/>
</dbReference>
<evidence type="ECO:0000313" key="17">
    <source>
        <dbReference type="EMBL" id="ELR16011.1"/>
    </source>
</evidence>
<keyword evidence="7" id="KW-0833">Ubl conjugation pathway</keyword>
<dbReference type="PROSITE" id="PS50016">
    <property type="entry name" value="ZF_PHD_2"/>
    <property type="match status" value="1"/>
</dbReference>
<dbReference type="InterPro" id="IPR036987">
    <property type="entry name" value="SRA-YDG_sf"/>
</dbReference>
<dbReference type="Pfam" id="PF00628">
    <property type="entry name" value="PHD"/>
    <property type="match status" value="1"/>
</dbReference>
<feature type="compositionally biased region" description="Acidic residues" evidence="13">
    <location>
        <begin position="564"/>
        <end position="578"/>
    </location>
</feature>
<dbReference type="SMART" id="SM00184">
    <property type="entry name" value="RING"/>
    <property type="match status" value="2"/>
</dbReference>
<keyword evidence="8" id="KW-0862">Zinc</keyword>
<protein>
    <recommendedName>
        <fullName evidence="3">RING-type E3 ubiquitin transferase</fullName>
        <ecNumber evidence="3">2.3.2.27</ecNumber>
    </recommendedName>
</protein>